<evidence type="ECO:0000259" key="8">
    <source>
        <dbReference type="Pfam" id="PF02665"/>
    </source>
</evidence>
<proteinExistence type="predicted"/>
<dbReference type="Pfam" id="PF02665">
    <property type="entry name" value="Nitrate_red_gam"/>
    <property type="match status" value="1"/>
</dbReference>
<evidence type="ECO:0000256" key="5">
    <source>
        <dbReference type="ARBA" id="ARBA00023002"/>
    </source>
</evidence>
<dbReference type="NCBIfam" id="NF038037">
    <property type="entry name" value="cytob_DsrM"/>
    <property type="match status" value="1"/>
</dbReference>
<dbReference type="OrthoDB" id="9769404at2"/>
<feature type="transmembrane region" description="Helical" evidence="7">
    <location>
        <begin position="169"/>
        <end position="193"/>
    </location>
</feature>
<feature type="transmembrane region" description="Helical" evidence="7">
    <location>
        <begin position="214"/>
        <end position="231"/>
    </location>
</feature>
<dbReference type="AlphaFoldDB" id="A0A1J5MSH0"/>
<keyword evidence="2" id="KW-1003">Cell membrane</keyword>
<dbReference type="InterPro" id="IPR036197">
    <property type="entry name" value="NarG-like_sf"/>
</dbReference>
<accession>A0A1J5MSH0</accession>
<evidence type="ECO:0000256" key="4">
    <source>
        <dbReference type="ARBA" id="ARBA00022989"/>
    </source>
</evidence>
<feature type="transmembrane region" description="Helical" evidence="7">
    <location>
        <begin position="129"/>
        <end position="149"/>
    </location>
</feature>
<gene>
    <name evidence="9" type="ORF">BerOc1_01491</name>
</gene>
<dbReference type="InterPro" id="IPR023234">
    <property type="entry name" value="NarG-like_domain"/>
</dbReference>
<dbReference type="Gene3D" id="1.20.950.20">
    <property type="entry name" value="Transmembrane di-heme cytochromes, Chain C"/>
    <property type="match status" value="1"/>
</dbReference>
<protein>
    <submittedName>
        <fullName evidence="9">Nitrate reductase gamma subunit</fullName>
    </submittedName>
</protein>
<evidence type="ECO:0000256" key="2">
    <source>
        <dbReference type="ARBA" id="ARBA00022475"/>
    </source>
</evidence>
<keyword evidence="6 7" id="KW-0472">Membrane</keyword>
<dbReference type="GO" id="GO:0016491">
    <property type="term" value="F:oxidoreductase activity"/>
    <property type="evidence" value="ECO:0007669"/>
    <property type="project" value="UniProtKB-KW"/>
</dbReference>
<dbReference type="Proteomes" id="UP000181901">
    <property type="component" value="Unassembled WGS sequence"/>
</dbReference>
<feature type="transmembrane region" description="Helical" evidence="7">
    <location>
        <begin position="251"/>
        <end position="274"/>
    </location>
</feature>
<keyword evidence="4 7" id="KW-1133">Transmembrane helix</keyword>
<sequence length="348" mass="39348">MNALYSLLFVFLLVLIPLFGVDAAHMRTFFGVCIPTTAFIIFIIGFVYKVVTWGRSAVPFRIPTTGGQFQSFDPELFKQNKLDCPQTGAQTFFRMVLEVFAFRSLFRNTQVSLHQGKDHPVVAYKSSKWLWLFAITFHYSFFIIALRHLRLFLEPIPFLPVGAIEFVDGILQIGAPVMYLSDAGLVAGVLLLLGRRLVLPRINYISYVSDYFPLLLILSVALSGIYMRYYAKVDIIAIKELTMGLVTFHYVVPESISASFFVHVFLVSTLMAYFPFSKLMHMPGVFLSPTRNLPNDSRAKHHVNPWNDPNIKAHAYADYEKEFGVPMAEAGLPLDNPENGVPKDEAEA</sequence>
<name>A0A1J5MSH0_9BACT</name>
<feature type="domain" description="NarG-like" evidence="8">
    <location>
        <begin position="126"/>
        <end position="282"/>
    </location>
</feature>
<feature type="transmembrane region" description="Helical" evidence="7">
    <location>
        <begin position="33"/>
        <end position="51"/>
    </location>
</feature>
<evidence type="ECO:0000313" key="9">
    <source>
        <dbReference type="EMBL" id="OIQ49566.1"/>
    </source>
</evidence>
<evidence type="ECO:0000256" key="6">
    <source>
        <dbReference type="ARBA" id="ARBA00023136"/>
    </source>
</evidence>
<evidence type="ECO:0000256" key="1">
    <source>
        <dbReference type="ARBA" id="ARBA00004651"/>
    </source>
</evidence>
<reference evidence="9 10" key="1">
    <citation type="submission" date="2015-09" db="EMBL/GenBank/DDBJ databases">
        <title>Genome of Desulfovibrio dechloracetivorans BerOc1, a mercury methylating strain isolated from highly hydrocarbons and metals contaminated coastal sediments.</title>
        <authorList>
            <person name="Goni Urriza M."/>
            <person name="Gassie C."/>
            <person name="Bouchez O."/>
            <person name="Klopp C."/>
            <person name="Ranchou-Peyruse A."/>
            <person name="Remy G."/>
        </authorList>
    </citation>
    <scope>NUCLEOTIDE SEQUENCE [LARGE SCALE GENOMIC DNA]</scope>
    <source>
        <strain evidence="9 10">BerOc1</strain>
    </source>
</reference>
<comment type="caution">
    <text evidence="9">The sequence shown here is derived from an EMBL/GenBank/DDBJ whole genome shotgun (WGS) entry which is preliminary data.</text>
</comment>
<keyword evidence="3 7" id="KW-0812">Transmembrane</keyword>
<evidence type="ECO:0000256" key="3">
    <source>
        <dbReference type="ARBA" id="ARBA00022692"/>
    </source>
</evidence>
<dbReference type="InterPro" id="IPR047660">
    <property type="entry name" value="DsrM"/>
</dbReference>
<organism evidence="9 10">
    <name type="scientific">Pseudodesulfovibrio hydrargyri</name>
    <dbReference type="NCBI Taxonomy" id="2125990"/>
    <lineage>
        <taxon>Bacteria</taxon>
        <taxon>Pseudomonadati</taxon>
        <taxon>Thermodesulfobacteriota</taxon>
        <taxon>Desulfovibrionia</taxon>
        <taxon>Desulfovibrionales</taxon>
        <taxon>Desulfovibrionaceae</taxon>
    </lineage>
</organism>
<dbReference type="SUPFAM" id="SSF103501">
    <property type="entry name" value="Respiratory nitrate reductase 1 gamma chain"/>
    <property type="match status" value="1"/>
</dbReference>
<dbReference type="EMBL" id="LKAQ01000004">
    <property type="protein sequence ID" value="OIQ49566.1"/>
    <property type="molecule type" value="Genomic_DNA"/>
</dbReference>
<keyword evidence="10" id="KW-1185">Reference proteome</keyword>
<dbReference type="RefSeq" id="WP_071545068.1">
    <property type="nucleotide sequence ID" value="NZ_LKAQ01000004.1"/>
</dbReference>
<evidence type="ECO:0000313" key="10">
    <source>
        <dbReference type="Proteomes" id="UP000181901"/>
    </source>
</evidence>
<keyword evidence="5" id="KW-0560">Oxidoreductase</keyword>
<comment type="subcellular location">
    <subcellularLocation>
        <location evidence="1">Cell membrane</location>
        <topology evidence="1">Multi-pass membrane protein</topology>
    </subcellularLocation>
</comment>
<evidence type="ECO:0000256" key="7">
    <source>
        <dbReference type="SAM" id="Phobius"/>
    </source>
</evidence>
<dbReference type="GO" id="GO:0005886">
    <property type="term" value="C:plasma membrane"/>
    <property type="evidence" value="ECO:0007669"/>
    <property type="project" value="UniProtKB-SubCell"/>
</dbReference>